<gene>
    <name evidence="1" type="ORF">HUJ06_006070</name>
</gene>
<name>A0A822YSG5_NELNU</name>
<dbReference type="AlphaFoldDB" id="A0A822YSG5"/>
<dbReference type="EMBL" id="DUZY01000004">
    <property type="protein sequence ID" value="DAD35430.1"/>
    <property type="molecule type" value="Genomic_DNA"/>
</dbReference>
<sequence length="271" mass="30236">MKPIGTNKTTMTINHIPKKLRPWTCEPAQGNGVCKLRTKNKEGNLNRRALVELILFPVATFLVKRWEYQYVVGQGCYAPQAAPHPPEHPPAYMCDSAAAARSLDAPSAQEKMTTEMRERVTRITQNSRAGEPTPLFLVSPSTTTTSFHSLAISLSLDSLSLSLAHLRCMCVCEMRSPPHCLLILVKFHLFARNLCVSFCLCVSQSSFVYIDTSHTLCDSFLCFIGNWYTIVILTIGDWVGWHSADPTVICQKDDQSISPNNATTLTERPFL</sequence>
<proteinExistence type="predicted"/>
<accession>A0A822YSG5</accession>
<protein>
    <submittedName>
        <fullName evidence="1">Uncharacterized protein</fullName>
    </submittedName>
</protein>
<keyword evidence="2" id="KW-1185">Reference proteome</keyword>
<organism evidence="1 2">
    <name type="scientific">Nelumbo nucifera</name>
    <name type="common">Sacred lotus</name>
    <dbReference type="NCBI Taxonomy" id="4432"/>
    <lineage>
        <taxon>Eukaryota</taxon>
        <taxon>Viridiplantae</taxon>
        <taxon>Streptophyta</taxon>
        <taxon>Embryophyta</taxon>
        <taxon>Tracheophyta</taxon>
        <taxon>Spermatophyta</taxon>
        <taxon>Magnoliopsida</taxon>
        <taxon>Proteales</taxon>
        <taxon>Nelumbonaceae</taxon>
        <taxon>Nelumbo</taxon>
    </lineage>
</organism>
<evidence type="ECO:0000313" key="1">
    <source>
        <dbReference type="EMBL" id="DAD35430.1"/>
    </source>
</evidence>
<reference evidence="1 2" key="1">
    <citation type="journal article" date="2020" name="Mol. Biol. Evol.">
        <title>Distinct Expression and Methylation Patterns for Genes with Different Fates following a Single Whole-Genome Duplication in Flowering Plants.</title>
        <authorList>
            <person name="Shi T."/>
            <person name="Rahmani R.S."/>
            <person name="Gugger P.F."/>
            <person name="Wang M."/>
            <person name="Li H."/>
            <person name="Zhang Y."/>
            <person name="Li Z."/>
            <person name="Wang Q."/>
            <person name="Van de Peer Y."/>
            <person name="Marchal K."/>
            <person name="Chen J."/>
        </authorList>
    </citation>
    <scope>NUCLEOTIDE SEQUENCE [LARGE SCALE GENOMIC DNA]</scope>
    <source>
        <tissue evidence="1">Leaf</tissue>
    </source>
</reference>
<dbReference type="Proteomes" id="UP000607653">
    <property type="component" value="Unassembled WGS sequence"/>
</dbReference>
<comment type="caution">
    <text evidence="1">The sequence shown here is derived from an EMBL/GenBank/DDBJ whole genome shotgun (WGS) entry which is preliminary data.</text>
</comment>
<evidence type="ECO:0000313" key="2">
    <source>
        <dbReference type="Proteomes" id="UP000607653"/>
    </source>
</evidence>